<dbReference type="OrthoDB" id="5403934at2759"/>
<protein>
    <submittedName>
        <fullName evidence="2">Uncharacterized protein</fullName>
    </submittedName>
</protein>
<dbReference type="EMBL" id="VXIS01000098">
    <property type="protein sequence ID" value="KAA8905540.1"/>
    <property type="molecule type" value="Genomic_DNA"/>
</dbReference>
<reference evidence="2 3" key="1">
    <citation type="submission" date="2019-09" db="EMBL/GenBank/DDBJ databases">
        <title>Draft genome of the ectomycorrhizal ascomycete Sphaerosporella brunnea.</title>
        <authorList>
            <consortium name="DOE Joint Genome Institute"/>
            <person name="Benucci G.M."/>
            <person name="Marozzi G."/>
            <person name="Antonielli L."/>
            <person name="Sanchez S."/>
            <person name="Marco P."/>
            <person name="Wang X."/>
            <person name="Falini L.B."/>
            <person name="Barry K."/>
            <person name="Haridas S."/>
            <person name="Lipzen A."/>
            <person name="Labutti K."/>
            <person name="Grigoriev I.V."/>
            <person name="Murat C."/>
            <person name="Martin F."/>
            <person name="Albertini E."/>
            <person name="Donnini D."/>
            <person name="Bonito G."/>
        </authorList>
    </citation>
    <scope>NUCLEOTIDE SEQUENCE [LARGE SCALE GENOMIC DNA]</scope>
    <source>
        <strain evidence="2 3">Sb_GMNB300</strain>
    </source>
</reference>
<dbReference type="AlphaFoldDB" id="A0A5J5EWN3"/>
<keyword evidence="3" id="KW-1185">Reference proteome</keyword>
<dbReference type="Proteomes" id="UP000326924">
    <property type="component" value="Unassembled WGS sequence"/>
</dbReference>
<feature type="compositionally biased region" description="Acidic residues" evidence="1">
    <location>
        <begin position="87"/>
        <end position="99"/>
    </location>
</feature>
<organism evidence="2 3">
    <name type="scientific">Sphaerosporella brunnea</name>
    <dbReference type="NCBI Taxonomy" id="1250544"/>
    <lineage>
        <taxon>Eukaryota</taxon>
        <taxon>Fungi</taxon>
        <taxon>Dikarya</taxon>
        <taxon>Ascomycota</taxon>
        <taxon>Pezizomycotina</taxon>
        <taxon>Pezizomycetes</taxon>
        <taxon>Pezizales</taxon>
        <taxon>Pyronemataceae</taxon>
        <taxon>Sphaerosporella</taxon>
    </lineage>
</organism>
<evidence type="ECO:0000256" key="1">
    <source>
        <dbReference type="SAM" id="MobiDB-lite"/>
    </source>
</evidence>
<feature type="region of interest" description="Disordered" evidence="1">
    <location>
        <begin position="86"/>
        <end position="147"/>
    </location>
</feature>
<sequence>MSAIAASIPPTRVVAAQKISPAQAQTFLANFILKADADKNTSARGELVLSDQRRIEKALLGVYVPKPVEASVVAEKKKPVKVHEVAEEQEAEVMEEEEPQQQQSEMVEAAAPSGGSVDKEKRKAEKKARMKEERKRRAAERAKENAA</sequence>
<feature type="compositionally biased region" description="Basic and acidic residues" evidence="1">
    <location>
        <begin position="130"/>
        <end position="147"/>
    </location>
</feature>
<evidence type="ECO:0000313" key="3">
    <source>
        <dbReference type="Proteomes" id="UP000326924"/>
    </source>
</evidence>
<gene>
    <name evidence="2" type="ORF">FN846DRAFT_890469</name>
</gene>
<name>A0A5J5EWN3_9PEZI</name>
<evidence type="ECO:0000313" key="2">
    <source>
        <dbReference type="EMBL" id="KAA8905540.1"/>
    </source>
</evidence>
<dbReference type="InParanoid" id="A0A5J5EWN3"/>
<accession>A0A5J5EWN3</accession>
<comment type="caution">
    <text evidence="2">The sequence shown here is derived from an EMBL/GenBank/DDBJ whole genome shotgun (WGS) entry which is preliminary data.</text>
</comment>
<proteinExistence type="predicted"/>